<dbReference type="SUPFAM" id="SSF55073">
    <property type="entry name" value="Nucleotide cyclase"/>
    <property type="match status" value="1"/>
</dbReference>
<dbReference type="RefSeq" id="WP_344799753.1">
    <property type="nucleotide sequence ID" value="NZ_BAABBN010000012.1"/>
</dbReference>
<dbReference type="PANTHER" id="PTHR45138">
    <property type="entry name" value="REGULATORY COMPONENTS OF SENSORY TRANSDUCTION SYSTEM"/>
    <property type="match status" value="1"/>
</dbReference>
<dbReference type="EC" id="2.7.7.65" evidence="1"/>
<dbReference type="InterPro" id="IPR043128">
    <property type="entry name" value="Rev_trsase/Diguanyl_cyclase"/>
</dbReference>
<sequence>MTETLWIHDSEDYQCILEKWQNTVDVMAEACMSPAGFIVQHTKYGFMTAVASSNAENPYGTGTVVDPDTNLYCKRVVETKKVLCVNDATKDRYWDDNPEIKDGLIAYLGLPIFWPNGEMFGTICILNFKSTHYPMIFQKLMFQFRDIIEADLQLLENNKLLREMAIRDELTGLYNRRGFKDLAQQQHKLACRLRQSVGLLYLDIDDLKEINDQVGHAAGDEAIKATAKVLQEALRSNDISARIGGDEFVAMVFLEALDTMEIVIERLERRLINEKMTFERPLSVSIGGILVPEQDVNFEKLVVSADKKMYQNKKSKKKN</sequence>
<evidence type="ECO:0000313" key="5">
    <source>
        <dbReference type="Proteomes" id="UP001501565"/>
    </source>
</evidence>
<dbReference type="SUPFAM" id="SSF55781">
    <property type="entry name" value="GAF domain-like"/>
    <property type="match status" value="1"/>
</dbReference>
<dbReference type="InterPro" id="IPR029016">
    <property type="entry name" value="GAF-like_dom_sf"/>
</dbReference>
<dbReference type="Pfam" id="PF13185">
    <property type="entry name" value="GAF_2"/>
    <property type="match status" value="1"/>
</dbReference>
<dbReference type="InterPro" id="IPR003018">
    <property type="entry name" value="GAF"/>
</dbReference>
<feature type="domain" description="GGDEF" evidence="3">
    <location>
        <begin position="195"/>
        <end position="319"/>
    </location>
</feature>
<comment type="caution">
    <text evidence="4">The sequence shown here is derived from an EMBL/GenBank/DDBJ whole genome shotgun (WGS) entry which is preliminary data.</text>
</comment>
<organism evidence="4 5">
    <name type="scientific">Litoribacillus peritrichatus</name>
    <dbReference type="NCBI Taxonomy" id="718191"/>
    <lineage>
        <taxon>Bacteria</taxon>
        <taxon>Pseudomonadati</taxon>
        <taxon>Pseudomonadota</taxon>
        <taxon>Gammaproteobacteria</taxon>
        <taxon>Oceanospirillales</taxon>
        <taxon>Oceanospirillaceae</taxon>
        <taxon>Litoribacillus</taxon>
    </lineage>
</organism>
<keyword evidence="5" id="KW-1185">Reference proteome</keyword>
<evidence type="ECO:0000313" key="4">
    <source>
        <dbReference type="EMBL" id="GAA3934303.1"/>
    </source>
</evidence>
<dbReference type="Pfam" id="PF00990">
    <property type="entry name" value="GGDEF"/>
    <property type="match status" value="1"/>
</dbReference>
<dbReference type="InterPro" id="IPR050469">
    <property type="entry name" value="Diguanylate_Cyclase"/>
</dbReference>
<gene>
    <name evidence="4" type="ORF">GCM10022277_33610</name>
</gene>
<name>A0ABP7N369_9GAMM</name>
<dbReference type="Proteomes" id="UP001501565">
    <property type="component" value="Unassembled WGS sequence"/>
</dbReference>
<dbReference type="SMART" id="SM00065">
    <property type="entry name" value="GAF"/>
    <property type="match status" value="1"/>
</dbReference>
<dbReference type="InterPro" id="IPR000160">
    <property type="entry name" value="GGDEF_dom"/>
</dbReference>
<evidence type="ECO:0000256" key="2">
    <source>
        <dbReference type="ARBA" id="ARBA00034247"/>
    </source>
</evidence>
<dbReference type="CDD" id="cd01949">
    <property type="entry name" value="GGDEF"/>
    <property type="match status" value="1"/>
</dbReference>
<proteinExistence type="predicted"/>
<dbReference type="Gene3D" id="3.30.70.270">
    <property type="match status" value="1"/>
</dbReference>
<dbReference type="NCBIfam" id="TIGR00254">
    <property type="entry name" value="GGDEF"/>
    <property type="match status" value="1"/>
</dbReference>
<evidence type="ECO:0000259" key="3">
    <source>
        <dbReference type="PROSITE" id="PS50887"/>
    </source>
</evidence>
<dbReference type="EMBL" id="BAABBN010000012">
    <property type="protein sequence ID" value="GAA3934303.1"/>
    <property type="molecule type" value="Genomic_DNA"/>
</dbReference>
<protein>
    <recommendedName>
        <fullName evidence="1">diguanylate cyclase</fullName>
        <ecNumber evidence="1">2.7.7.65</ecNumber>
    </recommendedName>
</protein>
<dbReference type="InterPro" id="IPR029787">
    <property type="entry name" value="Nucleotide_cyclase"/>
</dbReference>
<dbReference type="PROSITE" id="PS50887">
    <property type="entry name" value="GGDEF"/>
    <property type="match status" value="1"/>
</dbReference>
<evidence type="ECO:0000256" key="1">
    <source>
        <dbReference type="ARBA" id="ARBA00012528"/>
    </source>
</evidence>
<dbReference type="PANTHER" id="PTHR45138:SF9">
    <property type="entry name" value="DIGUANYLATE CYCLASE DGCM-RELATED"/>
    <property type="match status" value="1"/>
</dbReference>
<dbReference type="SMART" id="SM00267">
    <property type="entry name" value="GGDEF"/>
    <property type="match status" value="1"/>
</dbReference>
<accession>A0ABP7N369</accession>
<dbReference type="Gene3D" id="3.30.450.40">
    <property type="match status" value="1"/>
</dbReference>
<reference evidence="5" key="1">
    <citation type="journal article" date="2019" name="Int. J. Syst. Evol. Microbiol.">
        <title>The Global Catalogue of Microorganisms (GCM) 10K type strain sequencing project: providing services to taxonomists for standard genome sequencing and annotation.</title>
        <authorList>
            <consortium name="The Broad Institute Genomics Platform"/>
            <consortium name="The Broad Institute Genome Sequencing Center for Infectious Disease"/>
            <person name="Wu L."/>
            <person name="Ma J."/>
        </authorList>
    </citation>
    <scope>NUCLEOTIDE SEQUENCE [LARGE SCALE GENOMIC DNA]</scope>
    <source>
        <strain evidence="5">JCM 17551</strain>
    </source>
</reference>
<comment type="catalytic activity">
    <reaction evidence="2">
        <text>2 GTP = 3',3'-c-di-GMP + 2 diphosphate</text>
        <dbReference type="Rhea" id="RHEA:24898"/>
        <dbReference type="ChEBI" id="CHEBI:33019"/>
        <dbReference type="ChEBI" id="CHEBI:37565"/>
        <dbReference type="ChEBI" id="CHEBI:58805"/>
        <dbReference type="EC" id="2.7.7.65"/>
    </reaction>
</comment>